<comment type="caution">
    <text evidence="1">The sequence shown here is derived from an EMBL/GenBank/DDBJ whole genome shotgun (WGS) entry which is preliminary data.</text>
</comment>
<sequence length="172" mass="20020">MSSMAAMLILNMDEVEAFVTFSNLMNRPCQLAFCRGDHQLMFRYFRAFQVFFEETLPRLFAHFQSSGLTPDLYLMDWILSLYTKPLPLDVACRVWDVFFRDGEEFLFRTALGILRLHQDVLLHMDLISIAQFLSRLPDEELLSDRLFSCISASVMLSGNRKWSQVLLEQTGC</sequence>
<evidence type="ECO:0000313" key="1">
    <source>
        <dbReference type="EMBL" id="TMS22346.1"/>
    </source>
</evidence>
<name>A0ACD3RS66_LARCR</name>
<accession>A0ACD3RS66</accession>
<gene>
    <name evidence="1" type="ORF">E3U43_012611</name>
</gene>
<organism evidence="1 2">
    <name type="scientific">Larimichthys crocea</name>
    <name type="common">Large yellow croaker</name>
    <name type="synonym">Pseudosciaena crocea</name>
    <dbReference type="NCBI Taxonomy" id="215358"/>
    <lineage>
        <taxon>Eukaryota</taxon>
        <taxon>Metazoa</taxon>
        <taxon>Chordata</taxon>
        <taxon>Craniata</taxon>
        <taxon>Vertebrata</taxon>
        <taxon>Euteleostomi</taxon>
        <taxon>Actinopterygii</taxon>
        <taxon>Neopterygii</taxon>
        <taxon>Teleostei</taxon>
        <taxon>Neoteleostei</taxon>
        <taxon>Acanthomorphata</taxon>
        <taxon>Eupercaria</taxon>
        <taxon>Sciaenidae</taxon>
        <taxon>Larimichthys</taxon>
    </lineage>
</organism>
<dbReference type="EMBL" id="CM011675">
    <property type="protein sequence ID" value="TMS22346.1"/>
    <property type="molecule type" value="Genomic_DNA"/>
</dbReference>
<reference evidence="1" key="1">
    <citation type="submission" date="2018-11" db="EMBL/GenBank/DDBJ databases">
        <title>The sequence and de novo assembly of Larimichthys crocea genome using PacBio and Hi-C technologies.</title>
        <authorList>
            <person name="Xu P."/>
            <person name="Chen B."/>
            <person name="Zhou Z."/>
            <person name="Ke Q."/>
            <person name="Wu Y."/>
            <person name="Bai H."/>
            <person name="Pu F."/>
        </authorList>
    </citation>
    <scope>NUCLEOTIDE SEQUENCE</scope>
    <source>
        <tissue evidence="1">Muscle</tissue>
    </source>
</reference>
<dbReference type="Proteomes" id="UP000793456">
    <property type="component" value="Chromosome II"/>
</dbReference>
<protein>
    <submittedName>
        <fullName evidence="1">Uncharacterized protein</fullName>
    </submittedName>
</protein>
<proteinExistence type="predicted"/>
<evidence type="ECO:0000313" key="2">
    <source>
        <dbReference type="Proteomes" id="UP000793456"/>
    </source>
</evidence>
<keyword evidence="2" id="KW-1185">Reference proteome</keyword>